<evidence type="ECO:0000256" key="1">
    <source>
        <dbReference type="SAM" id="MobiDB-lite"/>
    </source>
</evidence>
<keyword evidence="4" id="KW-1185">Reference proteome</keyword>
<dbReference type="Pfam" id="PF14856">
    <property type="entry name" value="Hce2"/>
    <property type="match status" value="1"/>
</dbReference>
<dbReference type="EMBL" id="JARVKM010000062">
    <property type="protein sequence ID" value="KAK9772431.1"/>
    <property type="molecule type" value="Genomic_DNA"/>
</dbReference>
<evidence type="ECO:0000313" key="4">
    <source>
        <dbReference type="Proteomes" id="UP001465668"/>
    </source>
</evidence>
<organism evidence="3 4">
    <name type="scientific">Seiridium cardinale</name>
    <dbReference type="NCBI Taxonomy" id="138064"/>
    <lineage>
        <taxon>Eukaryota</taxon>
        <taxon>Fungi</taxon>
        <taxon>Dikarya</taxon>
        <taxon>Ascomycota</taxon>
        <taxon>Pezizomycotina</taxon>
        <taxon>Sordariomycetes</taxon>
        <taxon>Xylariomycetidae</taxon>
        <taxon>Amphisphaeriales</taxon>
        <taxon>Sporocadaceae</taxon>
        <taxon>Seiridium</taxon>
    </lineage>
</organism>
<gene>
    <name evidence="3" type="ORF">SCAR479_10969</name>
</gene>
<proteinExistence type="predicted"/>
<accession>A0ABR2XFC7</accession>
<reference evidence="3 4" key="1">
    <citation type="submission" date="2024-02" db="EMBL/GenBank/DDBJ databases">
        <title>First draft genome assembly of two strains of Seiridium cardinale.</title>
        <authorList>
            <person name="Emiliani G."/>
            <person name="Scali E."/>
        </authorList>
    </citation>
    <scope>NUCLEOTIDE SEQUENCE [LARGE SCALE GENOMIC DNA]</scope>
    <source>
        <strain evidence="3 4">BM-138-000479</strain>
    </source>
</reference>
<comment type="caution">
    <text evidence="3">The sequence shown here is derived from an EMBL/GenBank/DDBJ whole genome shotgun (WGS) entry which is preliminary data.</text>
</comment>
<evidence type="ECO:0000313" key="3">
    <source>
        <dbReference type="EMBL" id="KAK9772431.1"/>
    </source>
</evidence>
<feature type="domain" description="Ecp2 effector protein-like" evidence="2">
    <location>
        <begin position="110"/>
        <end position="206"/>
    </location>
</feature>
<evidence type="ECO:0000259" key="2">
    <source>
        <dbReference type="Pfam" id="PF14856"/>
    </source>
</evidence>
<dbReference type="Proteomes" id="UP001465668">
    <property type="component" value="Unassembled WGS sequence"/>
</dbReference>
<feature type="region of interest" description="Disordered" evidence="1">
    <location>
        <begin position="83"/>
        <end position="103"/>
    </location>
</feature>
<name>A0ABR2XFC7_9PEZI</name>
<dbReference type="InterPro" id="IPR029226">
    <property type="entry name" value="Ecp2-like"/>
</dbReference>
<feature type="compositionally biased region" description="Polar residues" evidence="1">
    <location>
        <begin position="91"/>
        <end position="101"/>
    </location>
</feature>
<protein>
    <recommendedName>
        <fullName evidence="2">Ecp2 effector protein-like domain-containing protein</fullName>
    </recommendedName>
</protein>
<sequence length="235" mass="25872">MNTRMSDYDNFVTRLVQMPRLPDQAKGPGFAKFLVSLSKVFILVQRSTVHLIKSVLVFLAASNVALSRAIPPDVPSHIAAKSSILPPTAKPDSTNPTTSFRPDSGRICFDTSMATINPATALSSDCAAIRDLFEPTTKGSRTLLEIPGNQFYGFKFVRYNSCAMMVWADIDYYIISDFDVLNVFRAAIDSFTTAEGLLGADGHMICTHTINNSVPQGVTWSIVQWDYPATHQIEI</sequence>